<sequence length="551" mass="62701">MGKDFPYMDENGSISKTNILREKRIRTPTQIYASTKLVTAFEGTKDKKAQKKLDTFKKRQKANAKRGKKSKACFKWLGKPVSTRYDEEHDDRITRYKTFEFDDTIYRKGTSVHLRNARKPTMPHVGLILDCFEAETDGLQYVRVQWFLRDNELPKSLRAMVKKKQTVETALIIDATRNVADMLAEELVEAVMVCPAWEHKPPQPRIAEVADSIESDGSSPVCKTPARNVRAERSVEEDEDDVPKYYVQFTYDADNKSVAELTRDTYASWKLEVFKHAEVKEAESGAEDDAADDEDYKVTADESDDSGSEGEVESDGQSLAQEDDEDSDEDKPICSKRKRVTTRRKRTRKRKAPRPRAKPKTPGVSKTKKQKIMEGLAKTINDRANRRDNTSTIAGAEEDVYEKARRMLHVSAVPDNLPCRENEFAEIYGFAEGHITGRESGSMYISGVPGTGKTATVHEVMRQLKSSADEGDLPEFKFVEINGMQLTDIMQAYTQIWKGLTDDKVTPKQALDNLKRYFTTPSPRKECIVLLVDELDQLISTQHSVMYEIFR</sequence>
<evidence type="ECO:0000256" key="4">
    <source>
        <dbReference type="RuleBase" id="RU365058"/>
    </source>
</evidence>
<evidence type="ECO:0000256" key="3">
    <source>
        <dbReference type="ARBA" id="ARBA00023242"/>
    </source>
</evidence>
<feature type="region of interest" description="Disordered" evidence="5">
    <location>
        <begin position="211"/>
        <end position="239"/>
    </location>
</feature>
<keyword evidence="4" id="KW-0235">DNA replication</keyword>
<proteinExistence type="inferred from homology"/>
<evidence type="ECO:0000256" key="5">
    <source>
        <dbReference type="SAM" id="MobiDB-lite"/>
    </source>
</evidence>
<feature type="region of interest" description="Disordered" evidence="5">
    <location>
        <begin position="281"/>
        <end position="370"/>
    </location>
</feature>
<evidence type="ECO:0000256" key="1">
    <source>
        <dbReference type="ARBA" id="ARBA00004123"/>
    </source>
</evidence>
<evidence type="ECO:0000256" key="2">
    <source>
        <dbReference type="ARBA" id="ARBA00023125"/>
    </source>
</evidence>
<comment type="subcellular location">
    <subcellularLocation>
        <location evidence="1 4">Nucleus</location>
    </subcellularLocation>
</comment>
<dbReference type="PANTHER" id="PTHR10763:SF23">
    <property type="entry name" value="ORIGIN RECOGNITION COMPLEX SUBUNIT 1"/>
    <property type="match status" value="1"/>
</dbReference>
<dbReference type="eggNOG" id="KOG1514">
    <property type="taxonomic scope" value="Eukaryota"/>
</dbReference>
<evidence type="ECO:0000259" key="6">
    <source>
        <dbReference type="PROSITE" id="PS51038"/>
    </source>
</evidence>
<dbReference type="GO" id="GO:0003682">
    <property type="term" value="F:chromatin binding"/>
    <property type="evidence" value="ECO:0007669"/>
    <property type="project" value="InterPro"/>
</dbReference>
<organism evidence="7 8">
    <name type="scientific">Sphaeroforma arctica JP610</name>
    <dbReference type="NCBI Taxonomy" id="667725"/>
    <lineage>
        <taxon>Eukaryota</taxon>
        <taxon>Ichthyosporea</taxon>
        <taxon>Ichthyophonida</taxon>
        <taxon>Sphaeroforma</taxon>
    </lineage>
</organism>
<feature type="domain" description="BAH" evidence="6">
    <location>
        <begin position="104"/>
        <end position="262"/>
    </location>
</feature>
<protein>
    <recommendedName>
        <fullName evidence="4">Origin recognition complex subunit 1</fullName>
    </recommendedName>
</protein>
<keyword evidence="2 4" id="KW-0238">DNA-binding</keyword>
<dbReference type="EMBL" id="KQ241611">
    <property type="protein sequence ID" value="KNC87404.1"/>
    <property type="molecule type" value="Genomic_DNA"/>
</dbReference>
<evidence type="ECO:0000313" key="8">
    <source>
        <dbReference type="Proteomes" id="UP000054560"/>
    </source>
</evidence>
<dbReference type="InterPro" id="IPR001025">
    <property type="entry name" value="BAH_dom"/>
</dbReference>
<dbReference type="SUPFAM" id="SSF52540">
    <property type="entry name" value="P-loop containing nucleoside triphosphate hydrolases"/>
    <property type="match status" value="1"/>
</dbReference>
<dbReference type="GO" id="GO:0005524">
    <property type="term" value="F:ATP binding"/>
    <property type="evidence" value="ECO:0007669"/>
    <property type="project" value="UniProtKB-KW"/>
</dbReference>
<dbReference type="GeneID" id="25900998"/>
<dbReference type="Proteomes" id="UP000054560">
    <property type="component" value="Unassembled WGS sequence"/>
</dbReference>
<dbReference type="InterPro" id="IPR050311">
    <property type="entry name" value="ORC1/CDC6"/>
</dbReference>
<dbReference type="CDD" id="cd00009">
    <property type="entry name" value="AAA"/>
    <property type="match status" value="1"/>
</dbReference>
<keyword evidence="8" id="KW-1185">Reference proteome</keyword>
<comment type="function">
    <text evidence="4">Component of the origin recognition complex (ORC) that binds origins of replication. DNA-binding is ATP-dependent, however specific DNA sequences that define origins of replication have not been identified so far. ORC is required to assemble the pre-replication complex necessary to initiate DNA replication.</text>
</comment>
<dbReference type="InterPro" id="IPR043151">
    <property type="entry name" value="BAH_sf"/>
</dbReference>
<dbReference type="GO" id="GO:0006270">
    <property type="term" value="P:DNA replication initiation"/>
    <property type="evidence" value="ECO:0007669"/>
    <property type="project" value="TreeGrafter"/>
</dbReference>
<dbReference type="GO" id="GO:0003688">
    <property type="term" value="F:DNA replication origin binding"/>
    <property type="evidence" value="ECO:0007669"/>
    <property type="project" value="TreeGrafter"/>
</dbReference>
<feature type="compositionally biased region" description="Basic residues" evidence="5">
    <location>
        <begin position="334"/>
        <end position="359"/>
    </location>
</feature>
<accession>A0A0L0GEU8</accession>
<dbReference type="Gene3D" id="2.30.30.490">
    <property type="match status" value="1"/>
</dbReference>
<keyword evidence="4" id="KW-0547">Nucleotide-binding</keyword>
<dbReference type="AlphaFoldDB" id="A0A0L0GEU8"/>
<dbReference type="InterPro" id="IPR041664">
    <property type="entry name" value="AAA_16"/>
</dbReference>
<name>A0A0L0GEU8_9EUKA</name>
<dbReference type="InterPro" id="IPR027417">
    <property type="entry name" value="P-loop_NTPase"/>
</dbReference>
<keyword evidence="4" id="KW-0067">ATP-binding</keyword>
<dbReference type="Gene3D" id="3.40.50.300">
    <property type="entry name" value="P-loop containing nucleotide triphosphate hydrolases"/>
    <property type="match status" value="1"/>
</dbReference>
<keyword evidence="3 4" id="KW-0539">Nucleus</keyword>
<evidence type="ECO:0000313" key="7">
    <source>
        <dbReference type="EMBL" id="KNC87404.1"/>
    </source>
</evidence>
<comment type="similarity">
    <text evidence="4">Belongs to the ORC1 family.</text>
</comment>
<dbReference type="STRING" id="667725.A0A0L0GEU8"/>
<dbReference type="RefSeq" id="XP_014161306.1">
    <property type="nucleotide sequence ID" value="XM_014305831.1"/>
</dbReference>
<dbReference type="PROSITE" id="PS51038">
    <property type="entry name" value="BAH"/>
    <property type="match status" value="1"/>
</dbReference>
<dbReference type="OrthoDB" id="1926878at2759"/>
<dbReference type="GO" id="GO:0033314">
    <property type="term" value="P:mitotic DNA replication checkpoint signaling"/>
    <property type="evidence" value="ECO:0007669"/>
    <property type="project" value="TreeGrafter"/>
</dbReference>
<feature type="compositionally biased region" description="Acidic residues" evidence="5">
    <location>
        <begin position="284"/>
        <end position="314"/>
    </location>
</feature>
<gene>
    <name evidence="7" type="ORF">SARC_00494</name>
</gene>
<dbReference type="GO" id="GO:0005664">
    <property type="term" value="C:nuclear origin of replication recognition complex"/>
    <property type="evidence" value="ECO:0007669"/>
    <property type="project" value="TreeGrafter"/>
</dbReference>
<dbReference type="PANTHER" id="PTHR10763">
    <property type="entry name" value="CELL DIVISION CONTROL PROTEIN 6-RELATED"/>
    <property type="match status" value="1"/>
</dbReference>
<comment type="subunit">
    <text evidence="4">ORC is composed of six subunits.</text>
</comment>
<reference evidence="7 8" key="1">
    <citation type="submission" date="2011-02" db="EMBL/GenBank/DDBJ databases">
        <title>The Genome Sequence of Sphaeroforma arctica JP610.</title>
        <authorList>
            <consortium name="The Broad Institute Genome Sequencing Platform"/>
            <person name="Russ C."/>
            <person name="Cuomo C."/>
            <person name="Young S.K."/>
            <person name="Zeng Q."/>
            <person name="Gargeya S."/>
            <person name="Alvarado L."/>
            <person name="Berlin A."/>
            <person name="Chapman S.B."/>
            <person name="Chen Z."/>
            <person name="Freedman E."/>
            <person name="Gellesch M."/>
            <person name="Goldberg J."/>
            <person name="Griggs A."/>
            <person name="Gujja S."/>
            <person name="Heilman E."/>
            <person name="Heiman D."/>
            <person name="Howarth C."/>
            <person name="Mehta T."/>
            <person name="Neiman D."/>
            <person name="Pearson M."/>
            <person name="Roberts A."/>
            <person name="Saif S."/>
            <person name="Shea T."/>
            <person name="Shenoy N."/>
            <person name="Sisk P."/>
            <person name="Stolte C."/>
            <person name="Sykes S."/>
            <person name="White J."/>
            <person name="Yandava C."/>
            <person name="Burger G."/>
            <person name="Gray M.W."/>
            <person name="Holland P.W.H."/>
            <person name="King N."/>
            <person name="Lang F.B.F."/>
            <person name="Roger A.J."/>
            <person name="Ruiz-Trillo I."/>
            <person name="Haas B."/>
            <person name="Nusbaum C."/>
            <person name="Birren B."/>
        </authorList>
    </citation>
    <scope>NUCLEOTIDE SEQUENCE [LARGE SCALE GENOMIC DNA]</scope>
    <source>
        <strain evidence="7 8">JP610</strain>
    </source>
</reference>
<dbReference type="Pfam" id="PF13191">
    <property type="entry name" value="AAA_16"/>
    <property type="match status" value="1"/>
</dbReference>